<reference evidence="1" key="2">
    <citation type="submission" date="2018-08" db="UniProtKB">
        <authorList>
            <consortium name="EnsemblPlants"/>
        </authorList>
    </citation>
    <scope>IDENTIFICATION</scope>
    <source>
        <strain evidence="1">Yugu1</strain>
    </source>
</reference>
<dbReference type="Gramene" id="KQK92081">
    <property type="protein sequence ID" value="KQK92081"/>
    <property type="gene ID" value="SETIT_040545mg"/>
</dbReference>
<evidence type="ECO:0000313" key="1">
    <source>
        <dbReference type="EnsemblPlants" id="KQK92081"/>
    </source>
</evidence>
<sequence length="33" mass="3554">MPTRHVKIQSLVSGLVSVDSGRQKRATGEEEAS</sequence>
<dbReference type="EnsemblPlants" id="KQK92081">
    <property type="protein sequence ID" value="KQK92081"/>
    <property type="gene ID" value="SETIT_040545mg"/>
</dbReference>
<dbReference type="Proteomes" id="UP000004995">
    <property type="component" value="Unassembled WGS sequence"/>
</dbReference>
<name>K4ANP8_SETIT</name>
<proteinExistence type="predicted"/>
<reference evidence="2" key="1">
    <citation type="journal article" date="2012" name="Nat. Biotechnol.">
        <title>Reference genome sequence of the model plant Setaria.</title>
        <authorList>
            <person name="Bennetzen J.L."/>
            <person name="Schmutz J."/>
            <person name="Wang H."/>
            <person name="Percifield R."/>
            <person name="Hawkins J."/>
            <person name="Pontaroli A.C."/>
            <person name="Estep M."/>
            <person name="Feng L."/>
            <person name="Vaughn J.N."/>
            <person name="Grimwood J."/>
            <person name="Jenkins J."/>
            <person name="Barry K."/>
            <person name="Lindquist E."/>
            <person name="Hellsten U."/>
            <person name="Deshpande S."/>
            <person name="Wang X."/>
            <person name="Wu X."/>
            <person name="Mitros T."/>
            <person name="Triplett J."/>
            <person name="Yang X."/>
            <person name="Ye C.Y."/>
            <person name="Mauro-Herrera M."/>
            <person name="Wang L."/>
            <person name="Li P."/>
            <person name="Sharma M."/>
            <person name="Sharma R."/>
            <person name="Ronald P.C."/>
            <person name="Panaud O."/>
            <person name="Kellogg E.A."/>
            <person name="Brutnell T.P."/>
            <person name="Doust A.N."/>
            <person name="Tuskan G.A."/>
            <person name="Rokhsar D."/>
            <person name="Devos K.M."/>
        </authorList>
    </citation>
    <scope>NUCLEOTIDE SEQUENCE [LARGE SCALE GENOMIC DNA]</scope>
    <source>
        <strain evidence="2">cv. Yugu1</strain>
    </source>
</reference>
<dbReference type="HOGENOM" id="CLU_3385686_0_0_1"/>
<organism evidence="1 2">
    <name type="scientific">Setaria italica</name>
    <name type="common">Foxtail millet</name>
    <name type="synonym">Panicum italicum</name>
    <dbReference type="NCBI Taxonomy" id="4555"/>
    <lineage>
        <taxon>Eukaryota</taxon>
        <taxon>Viridiplantae</taxon>
        <taxon>Streptophyta</taxon>
        <taxon>Embryophyta</taxon>
        <taxon>Tracheophyta</taxon>
        <taxon>Spermatophyta</taxon>
        <taxon>Magnoliopsida</taxon>
        <taxon>Liliopsida</taxon>
        <taxon>Poales</taxon>
        <taxon>Poaceae</taxon>
        <taxon>PACMAD clade</taxon>
        <taxon>Panicoideae</taxon>
        <taxon>Panicodae</taxon>
        <taxon>Paniceae</taxon>
        <taxon>Cenchrinae</taxon>
        <taxon>Setaria</taxon>
    </lineage>
</organism>
<evidence type="ECO:0000313" key="2">
    <source>
        <dbReference type="Proteomes" id="UP000004995"/>
    </source>
</evidence>
<dbReference type="AlphaFoldDB" id="K4ANP8"/>
<dbReference type="EMBL" id="AGNK02006093">
    <property type="status" value="NOT_ANNOTATED_CDS"/>
    <property type="molecule type" value="Genomic_DNA"/>
</dbReference>
<dbReference type="InParanoid" id="K4ANP8"/>
<keyword evidence="2" id="KW-1185">Reference proteome</keyword>
<accession>K4ANP8</accession>
<protein>
    <submittedName>
        <fullName evidence="1">Uncharacterized protein</fullName>
    </submittedName>
</protein>